<evidence type="ECO:0000313" key="3">
    <source>
        <dbReference type="Proteomes" id="UP001372338"/>
    </source>
</evidence>
<proteinExistence type="predicted"/>
<feature type="region of interest" description="Disordered" evidence="1">
    <location>
        <begin position="28"/>
        <end position="53"/>
    </location>
</feature>
<feature type="region of interest" description="Disordered" evidence="1">
    <location>
        <begin position="93"/>
        <end position="147"/>
    </location>
</feature>
<dbReference type="EMBL" id="JAYWIO010000004">
    <property type="protein sequence ID" value="KAK7267772.1"/>
    <property type="molecule type" value="Genomic_DNA"/>
</dbReference>
<comment type="caution">
    <text evidence="2">The sequence shown here is derived from an EMBL/GenBank/DDBJ whole genome shotgun (WGS) entry which is preliminary data.</text>
</comment>
<feature type="compositionally biased region" description="Basic residues" evidence="1">
    <location>
        <begin position="107"/>
        <end position="118"/>
    </location>
</feature>
<protein>
    <submittedName>
        <fullName evidence="2">Uncharacterized protein</fullName>
    </submittedName>
</protein>
<evidence type="ECO:0000313" key="2">
    <source>
        <dbReference type="EMBL" id="KAK7267772.1"/>
    </source>
</evidence>
<name>A0AAN9I6C3_CROPI</name>
<sequence>MDENPAHQGDNALTKVDSSFDPWMIVKHNNRRKDAPKKVELNNSDAPSTGPRFAALVNDPHVTNASELSTKAIVSAVTASALDSKYDLGPALVTKPKQSKMVPHKSTPPRHSKGHYVKPKSLPKNDAAMPSSTSPTATVDTRGNENSKQTEVEILRIMNRNHLMMVMAFISDLRARGSLSSVHHSKPPDLTEPAGAILADGATNICGDPAGCVQSIDGASVSTI</sequence>
<keyword evidence="3" id="KW-1185">Reference proteome</keyword>
<organism evidence="2 3">
    <name type="scientific">Crotalaria pallida</name>
    <name type="common">Smooth rattlebox</name>
    <name type="synonym">Crotalaria striata</name>
    <dbReference type="NCBI Taxonomy" id="3830"/>
    <lineage>
        <taxon>Eukaryota</taxon>
        <taxon>Viridiplantae</taxon>
        <taxon>Streptophyta</taxon>
        <taxon>Embryophyta</taxon>
        <taxon>Tracheophyta</taxon>
        <taxon>Spermatophyta</taxon>
        <taxon>Magnoliopsida</taxon>
        <taxon>eudicotyledons</taxon>
        <taxon>Gunneridae</taxon>
        <taxon>Pentapetalae</taxon>
        <taxon>rosids</taxon>
        <taxon>fabids</taxon>
        <taxon>Fabales</taxon>
        <taxon>Fabaceae</taxon>
        <taxon>Papilionoideae</taxon>
        <taxon>50 kb inversion clade</taxon>
        <taxon>genistoids sensu lato</taxon>
        <taxon>core genistoids</taxon>
        <taxon>Crotalarieae</taxon>
        <taxon>Crotalaria</taxon>
    </lineage>
</organism>
<accession>A0AAN9I6C3</accession>
<reference evidence="2 3" key="1">
    <citation type="submission" date="2024-01" db="EMBL/GenBank/DDBJ databases">
        <title>The genomes of 5 underutilized Papilionoideae crops provide insights into root nodulation and disease resistanc.</title>
        <authorList>
            <person name="Yuan L."/>
        </authorList>
    </citation>
    <scope>NUCLEOTIDE SEQUENCE [LARGE SCALE GENOMIC DNA]</scope>
    <source>
        <strain evidence="2">ZHUSHIDOU_FW_LH</strain>
        <tissue evidence="2">Leaf</tissue>
    </source>
</reference>
<dbReference type="Proteomes" id="UP001372338">
    <property type="component" value="Unassembled WGS sequence"/>
</dbReference>
<dbReference type="AlphaFoldDB" id="A0AAN9I6C3"/>
<feature type="compositionally biased region" description="Polar residues" evidence="1">
    <location>
        <begin position="130"/>
        <end position="141"/>
    </location>
</feature>
<gene>
    <name evidence="2" type="ORF">RIF29_20451</name>
</gene>
<evidence type="ECO:0000256" key="1">
    <source>
        <dbReference type="SAM" id="MobiDB-lite"/>
    </source>
</evidence>